<feature type="non-terminal residue" evidence="1">
    <location>
        <position position="1"/>
    </location>
</feature>
<feature type="non-terminal residue" evidence="1">
    <location>
        <position position="115"/>
    </location>
</feature>
<proteinExistence type="predicted"/>
<sequence>TGKSWTPYFSDPIEFGGVPGGSPDEEISMPWFNTVDQRLLHYTMHNFQVSFAVHAVVPKPGIVEFWRGGYVAAALNATEHVQRFSENTADQILLRNMVYEYMVIHQKGSDFLASF</sequence>
<evidence type="ECO:0000313" key="2">
    <source>
        <dbReference type="Proteomes" id="UP000799777"/>
    </source>
</evidence>
<dbReference type="OrthoDB" id="4225365at2759"/>
<name>A0A9P4H7X2_9PLEO</name>
<gene>
    <name evidence="1" type="ORF">EK21DRAFT_38862</name>
</gene>
<comment type="caution">
    <text evidence="1">The sequence shown here is derived from an EMBL/GenBank/DDBJ whole genome shotgun (WGS) entry which is preliminary data.</text>
</comment>
<reference evidence="1" key="1">
    <citation type="journal article" date="2020" name="Stud. Mycol.">
        <title>101 Dothideomycetes genomes: a test case for predicting lifestyles and emergence of pathogens.</title>
        <authorList>
            <person name="Haridas S."/>
            <person name="Albert R."/>
            <person name="Binder M."/>
            <person name="Bloem J."/>
            <person name="Labutti K."/>
            <person name="Salamov A."/>
            <person name="Andreopoulos B."/>
            <person name="Baker S."/>
            <person name="Barry K."/>
            <person name="Bills G."/>
            <person name="Bluhm B."/>
            <person name="Cannon C."/>
            <person name="Castanera R."/>
            <person name="Culley D."/>
            <person name="Daum C."/>
            <person name="Ezra D."/>
            <person name="Gonzalez J."/>
            <person name="Henrissat B."/>
            <person name="Kuo A."/>
            <person name="Liang C."/>
            <person name="Lipzen A."/>
            <person name="Lutzoni F."/>
            <person name="Magnuson J."/>
            <person name="Mondo S."/>
            <person name="Nolan M."/>
            <person name="Ohm R."/>
            <person name="Pangilinan J."/>
            <person name="Park H.-J."/>
            <person name="Ramirez L."/>
            <person name="Alfaro M."/>
            <person name="Sun H."/>
            <person name="Tritt A."/>
            <person name="Yoshinaga Y."/>
            <person name="Zwiers L.-H."/>
            <person name="Turgeon B."/>
            <person name="Goodwin S."/>
            <person name="Spatafora J."/>
            <person name="Crous P."/>
            <person name="Grigoriev I."/>
        </authorList>
    </citation>
    <scope>NUCLEOTIDE SEQUENCE</scope>
    <source>
        <strain evidence="1">CBS 110217</strain>
    </source>
</reference>
<dbReference type="Proteomes" id="UP000799777">
    <property type="component" value="Unassembled WGS sequence"/>
</dbReference>
<keyword evidence="2" id="KW-1185">Reference proteome</keyword>
<evidence type="ECO:0000313" key="1">
    <source>
        <dbReference type="EMBL" id="KAF2028567.1"/>
    </source>
</evidence>
<accession>A0A9P4H7X2</accession>
<dbReference type="EMBL" id="ML978211">
    <property type="protein sequence ID" value="KAF2028567.1"/>
    <property type="molecule type" value="Genomic_DNA"/>
</dbReference>
<protein>
    <submittedName>
        <fullName evidence="1">Uncharacterized protein</fullName>
    </submittedName>
</protein>
<dbReference type="AlphaFoldDB" id="A0A9P4H7X2"/>
<organism evidence="1 2">
    <name type="scientific">Setomelanomma holmii</name>
    <dbReference type="NCBI Taxonomy" id="210430"/>
    <lineage>
        <taxon>Eukaryota</taxon>
        <taxon>Fungi</taxon>
        <taxon>Dikarya</taxon>
        <taxon>Ascomycota</taxon>
        <taxon>Pezizomycotina</taxon>
        <taxon>Dothideomycetes</taxon>
        <taxon>Pleosporomycetidae</taxon>
        <taxon>Pleosporales</taxon>
        <taxon>Pleosporineae</taxon>
        <taxon>Phaeosphaeriaceae</taxon>
        <taxon>Setomelanomma</taxon>
    </lineage>
</organism>